<keyword evidence="2" id="KW-1185">Reference proteome</keyword>
<dbReference type="Proteomes" id="UP000076603">
    <property type="component" value="Unassembled WGS sequence"/>
</dbReference>
<dbReference type="AlphaFoldDB" id="A0A162TRW4"/>
<evidence type="ECO:0000313" key="1">
    <source>
        <dbReference type="EMBL" id="KZL92975.1"/>
    </source>
</evidence>
<dbReference type="RefSeq" id="WP_066622867.1">
    <property type="nucleotide sequence ID" value="NZ_FQXL01000049.1"/>
</dbReference>
<protein>
    <submittedName>
        <fullName evidence="1">Uncharacterized protein</fullName>
    </submittedName>
</protein>
<evidence type="ECO:0000313" key="2">
    <source>
        <dbReference type="Proteomes" id="UP000076603"/>
    </source>
</evidence>
<proteinExistence type="predicted"/>
<comment type="caution">
    <text evidence="1">The sequence shown here is derived from an EMBL/GenBank/DDBJ whole genome shotgun (WGS) entry which is preliminary data.</text>
</comment>
<accession>A0A162TRW4</accession>
<dbReference type="PATRIC" id="fig|1121326.3.peg.2803"/>
<sequence>MSKQICQYHDFKVYRASYGYIVHNTHKGFAEGHTHVENYNTCMVLIKLVERKQLPKSKSKHFIESLIRISDDRKYINMISDLMVKVAR</sequence>
<dbReference type="EMBL" id="LWAE01000002">
    <property type="protein sequence ID" value="KZL92975.1"/>
    <property type="molecule type" value="Genomic_DNA"/>
</dbReference>
<gene>
    <name evidence="1" type="ORF">CLMAG_27890</name>
</gene>
<name>A0A162TRW4_9CLOT</name>
<dbReference type="OrthoDB" id="2051323at2"/>
<reference evidence="1 2" key="1">
    <citation type="submission" date="2016-04" db="EMBL/GenBank/DDBJ databases">
        <title>Genome sequence of Clostridium magnum DSM 2767.</title>
        <authorList>
            <person name="Poehlein A."/>
            <person name="Uhlig R."/>
            <person name="Fischer R."/>
            <person name="Bahl H."/>
            <person name="Daniel R."/>
        </authorList>
    </citation>
    <scope>NUCLEOTIDE SEQUENCE [LARGE SCALE GENOMIC DNA]</scope>
    <source>
        <strain evidence="1 2">DSM 2767</strain>
    </source>
</reference>
<dbReference type="STRING" id="1121326.CLMAG_27890"/>
<organism evidence="1 2">
    <name type="scientific">Clostridium magnum DSM 2767</name>
    <dbReference type="NCBI Taxonomy" id="1121326"/>
    <lineage>
        <taxon>Bacteria</taxon>
        <taxon>Bacillati</taxon>
        <taxon>Bacillota</taxon>
        <taxon>Clostridia</taxon>
        <taxon>Eubacteriales</taxon>
        <taxon>Clostridiaceae</taxon>
        <taxon>Clostridium</taxon>
    </lineage>
</organism>